<keyword evidence="3 7" id="KW-0812">Transmembrane</keyword>
<dbReference type="EMBL" id="JBHTGQ010000032">
    <property type="protein sequence ID" value="MFC7751014.1"/>
    <property type="molecule type" value="Genomic_DNA"/>
</dbReference>
<evidence type="ECO:0000256" key="4">
    <source>
        <dbReference type="ARBA" id="ARBA00022801"/>
    </source>
</evidence>
<evidence type="ECO:0000256" key="5">
    <source>
        <dbReference type="ARBA" id="ARBA00022989"/>
    </source>
</evidence>
<feature type="transmembrane region" description="Helical" evidence="7">
    <location>
        <begin position="129"/>
        <end position="150"/>
    </location>
</feature>
<evidence type="ECO:0000256" key="7">
    <source>
        <dbReference type="SAM" id="Phobius"/>
    </source>
</evidence>
<keyword evidence="10" id="KW-1185">Reference proteome</keyword>
<keyword evidence="2" id="KW-1003">Cell membrane</keyword>
<protein>
    <submittedName>
        <fullName evidence="9">Phosphatase PAP2 family protein</fullName>
    </submittedName>
</protein>
<dbReference type="Proteomes" id="UP001596528">
    <property type="component" value="Unassembled WGS sequence"/>
</dbReference>
<evidence type="ECO:0000256" key="1">
    <source>
        <dbReference type="ARBA" id="ARBA00004651"/>
    </source>
</evidence>
<organism evidence="9 10">
    <name type="scientific">Paenibacillus thermoaerophilus</name>
    <dbReference type="NCBI Taxonomy" id="1215385"/>
    <lineage>
        <taxon>Bacteria</taxon>
        <taxon>Bacillati</taxon>
        <taxon>Bacillota</taxon>
        <taxon>Bacilli</taxon>
        <taxon>Bacillales</taxon>
        <taxon>Paenibacillaceae</taxon>
        <taxon>Paenibacillus</taxon>
    </lineage>
</organism>
<dbReference type="Pfam" id="PF01569">
    <property type="entry name" value="PAP2"/>
    <property type="match status" value="1"/>
</dbReference>
<dbReference type="RefSeq" id="WP_138789531.1">
    <property type="nucleotide sequence ID" value="NZ_JBHTGQ010000032.1"/>
</dbReference>
<accession>A0ABW2V812</accession>
<comment type="subcellular location">
    <subcellularLocation>
        <location evidence="1">Cell membrane</location>
        <topology evidence="1">Multi-pass membrane protein</topology>
    </subcellularLocation>
</comment>
<comment type="caution">
    <text evidence="9">The sequence shown here is derived from an EMBL/GenBank/DDBJ whole genome shotgun (WGS) entry which is preliminary data.</text>
</comment>
<evidence type="ECO:0000313" key="10">
    <source>
        <dbReference type="Proteomes" id="UP001596528"/>
    </source>
</evidence>
<evidence type="ECO:0000256" key="6">
    <source>
        <dbReference type="ARBA" id="ARBA00023136"/>
    </source>
</evidence>
<proteinExistence type="predicted"/>
<name>A0ABW2V812_9BACL</name>
<dbReference type="Gene3D" id="1.20.144.10">
    <property type="entry name" value="Phosphatidic acid phosphatase type 2/haloperoxidase"/>
    <property type="match status" value="1"/>
</dbReference>
<dbReference type="PANTHER" id="PTHR14969:SF62">
    <property type="entry name" value="DECAPRENYLPHOSPHORYL-5-PHOSPHORIBOSE PHOSPHATASE RV3807C-RELATED"/>
    <property type="match status" value="1"/>
</dbReference>
<dbReference type="SMART" id="SM00014">
    <property type="entry name" value="acidPPc"/>
    <property type="match status" value="1"/>
</dbReference>
<dbReference type="InterPro" id="IPR000326">
    <property type="entry name" value="PAP2/HPO"/>
</dbReference>
<feature type="transmembrane region" description="Helical" evidence="7">
    <location>
        <begin position="156"/>
        <end position="174"/>
    </location>
</feature>
<keyword evidence="4" id="KW-0378">Hydrolase</keyword>
<gene>
    <name evidence="9" type="ORF">ACFQWB_13900</name>
</gene>
<dbReference type="SUPFAM" id="SSF48317">
    <property type="entry name" value="Acid phosphatase/Vanadium-dependent haloperoxidase"/>
    <property type="match status" value="1"/>
</dbReference>
<dbReference type="InterPro" id="IPR036938">
    <property type="entry name" value="PAP2/HPO_sf"/>
</dbReference>
<feature type="transmembrane region" description="Helical" evidence="7">
    <location>
        <begin position="31"/>
        <end position="56"/>
    </location>
</feature>
<evidence type="ECO:0000256" key="3">
    <source>
        <dbReference type="ARBA" id="ARBA00022692"/>
    </source>
</evidence>
<keyword evidence="6 7" id="KW-0472">Membrane</keyword>
<evidence type="ECO:0000259" key="8">
    <source>
        <dbReference type="SMART" id="SM00014"/>
    </source>
</evidence>
<reference evidence="10" key="1">
    <citation type="journal article" date="2019" name="Int. J. Syst. Evol. Microbiol.">
        <title>The Global Catalogue of Microorganisms (GCM) 10K type strain sequencing project: providing services to taxonomists for standard genome sequencing and annotation.</title>
        <authorList>
            <consortium name="The Broad Institute Genomics Platform"/>
            <consortium name="The Broad Institute Genome Sequencing Center for Infectious Disease"/>
            <person name="Wu L."/>
            <person name="Ma J."/>
        </authorList>
    </citation>
    <scope>NUCLEOTIDE SEQUENCE [LARGE SCALE GENOMIC DNA]</scope>
    <source>
        <strain evidence="10">JCM 18657</strain>
    </source>
</reference>
<dbReference type="CDD" id="cd01610">
    <property type="entry name" value="PAP2_like"/>
    <property type="match status" value="1"/>
</dbReference>
<dbReference type="PANTHER" id="PTHR14969">
    <property type="entry name" value="SPHINGOSINE-1-PHOSPHATE PHOSPHOHYDROLASE"/>
    <property type="match status" value="1"/>
</dbReference>
<evidence type="ECO:0000256" key="2">
    <source>
        <dbReference type="ARBA" id="ARBA00022475"/>
    </source>
</evidence>
<feature type="domain" description="Phosphatidic acid phosphatase type 2/haloperoxidase" evidence="8">
    <location>
        <begin position="62"/>
        <end position="171"/>
    </location>
</feature>
<sequence>MSRVFGWLLDREQRVFRYVNRRLRRTWLDRAFGIVTHLGGATVSIAGTLGFALFAGSNWQRVGWIALATLAISHIPVAVLKRTYRRLRPYQIWPDTFTGPNPLKDHSFPSGHTTAIFSALVPYVLEQPLLAPLLLPIAGIVGLSRIYLGLHYPSDVLAGALLGSVTASCLYAWIP</sequence>
<evidence type="ECO:0000313" key="9">
    <source>
        <dbReference type="EMBL" id="MFC7751014.1"/>
    </source>
</evidence>
<keyword evidence="5 7" id="KW-1133">Transmembrane helix</keyword>
<feature type="transmembrane region" description="Helical" evidence="7">
    <location>
        <begin position="62"/>
        <end position="80"/>
    </location>
</feature>